<evidence type="ECO:0000256" key="1">
    <source>
        <dbReference type="ARBA" id="ARBA00022490"/>
    </source>
</evidence>
<protein>
    <recommendedName>
        <fullName evidence="8">Probable molybdenum cofactor guanylyltransferase</fullName>
        <shortName evidence="8">MoCo guanylyltransferase</shortName>
        <ecNumber evidence="8">2.7.7.77</ecNumber>
    </recommendedName>
    <alternativeName>
        <fullName evidence="8">GTP:molybdopterin guanylyltransferase</fullName>
    </alternativeName>
    <alternativeName>
        <fullName evidence="8">Mo-MPT guanylyltransferase</fullName>
    </alternativeName>
    <alternativeName>
        <fullName evidence="8">Molybdopterin guanylyltransferase</fullName>
    </alternativeName>
    <alternativeName>
        <fullName evidence="8">Molybdopterin-guanine dinucleotide synthase</fullName>
        <shortName evidence="8">MGD synthase</shortName>
    </alternativeName>
</protein>
<keyword evidence="7 8" id="KW-0501">Molybdenum cofactor biosynthesis</keyword>
<keyword evidence="2 8" id="KW-0808">Transferase</keyword>
<keyword evidence="1 8" id="KW-0963">Cytoplasm</keyword>
<organism evidence="11 12">
    <name type="scientific">Halobaculum saliterrae</name>
    <dbReference type="NCBI Taxonomy" id="2073113"/>
    <lineage>
        <taxon>Archaea</taxon>
        <taxon>Methanobacteriati</taxon>
        <taxon>Methanobacteriota</taxon>
        <taxon>Stenosarchaea group</taxon>
        <taxon>Halobacteria</taxon>
        <taxon>Halobacteriales</taxon>
        <taxon>Haloferacaceae</taxon>
        <taxon>Halobaculum</taxon>
    </lineage>
</organism>
<feature type="region of interest" description="Disordered" evidence="9">
    <location>
        <begin position="134"/>
        <end position="157"/>
    </location>
</feature>
<dbReference type="GO" id="GO:0005737">
    <property type="term" value="C:cytoplasm"/>
    <property type="evidence" value="ECO:0007669"/>
    <property type="project" value="UniProtKB-SubCell"/>
</dbReference>
<dbReference type="InterPro" id="IPR025877">
    <property type="entry name" value="MobA-like_NTP_Trfase"/>
</dbReference>
<accession>A0A6B0SM48</accession>
<name>A0A6B0SM48_9EURY</name>
<reference evidence="11 12" key="1">
    <citation type="submission" date="2019-12" db="EMBL/GenBank/DDBJ databases">
        <title>Isolation and characterization of three novel carbon monoxide-oxidizing members of Halobacteria from salione crusts and soils.</title>
        <authorList>
            <person name="Myers M.R."/>
            <person name="King G.M."/>
        </authorList>
    </citation>
    <scope>NUCLEOTIDE SEQUENCE [LARGE SCALE GENOMIC DNA]</scope>
    <source>
        <strain evidence="11 12">WSA2</strain>
    </source>
</reference>
<evidence type="ECO:0000256" key="8">
    <source>
        <dbReference type="HAMAP-Rule" id="MF_00316"/>
    </source>
</evidence>
<dbReference type="SUPFAM" id="SSF53448">
    <property type="entry name" value="Nucleotide-diphospho-sugar transferases"/>
    <property type="match status" value="1"/>
</dbReference>
<evidence type="ECO:0000256" key="3">
    <source>
        <dbReference type="ARBA" id="ARBA00022723"/>
    </source>
</evidence>
<comment type="subcellular location">
    <subcellularLocation>
        <location evidence="8">Cytoplasm</location>
    </subcellularLocation>
</comment>
<evidence type="ECO:0000256" key="4">
    <source>
        <dbReference type="ARBA" id="ARBA00022741"/>
    </source>
</evidence>
<comment type="function">
    <text evidence="8">Transfers a GMP moiety from GTP to Mo-molybdopterin (Mo-MPT) cofactor (Moco or molybdenum cofactor) to form Mo-molybdopterin guanine dinucleotide (Mo-MGD) cofactor.</text>
</comment>
<comment type="cofactor">
    <cofactor evidence="8">
        <name>Mg(2+)</name>
        <dbReference type="ChEBI" id="CHEBI:18420"/>
    </cofactor>
</comment>
<feature type="binding site" evidence="8">
    <location>
        <position position="49"/>
    </location>
    <ligand>
        <name>GTP</name>
        <dbReference type="ChEBI" id="CHEBI:37565"/>
    </ligand>
</feature>
<evidence type="ECO:0000313" key="11">
    <source>
        <dbReference type="EMBL" id="MXR39954.1"/>
    </source>
</evidence>
<comment type="caution">
    <text evidence="11">The sequence shown here is derived from an EMBL/GenBank/DDBJ whole genome shotgun (WGS) entry which is preliminary data.</text>
</comment>
<evidence type="ECO:0000256" key="5">
    <source>
        <dbReference type="ARBA" id="ARBA00022842"/>
    </source>
</evidence>
<comment type="catalytic activity">
    <reaction evidence="8">
        <text>Mo-molybdopterin + GTP + H(+) = Mo-molybdopterin guanine dinucleotide + diphosphate</text>
        <dbReference type="Rhea" id="RHEA:34243"/>
        <dbReference type="ChEBI" id="CHEBI:15378"/>
        <dbReference type="ChEBI" id="CHEBI:33019"/>
        <dbReference type="ChEBI" id="CHEBI:37565"/>
        <dbReference type="ChEBI" id="CHEBI:71302"/>
        <dbReference type="ChEBI" id="CHEBI:71310"/>
        <dbReference type="EC" id="2.7.7.77"/>
    </reaction>
</comment>
<evidence type="ECO:0000256" key="6">
    <source>
        <dbReference type="ARBA" id="ARBA00023134"/>
    </source>
</evidence>
<dbReference type="GO" id="GO:0006777">
    <property type="term" value="P:Mo-molybdopterin cofactor biosynthetic process"/>
    <property type="evidence" value="ECO:0007669"/>
    <property type="project" value="UniProtKB-KW"/>
</dbReference>
<evidence type="ECO:0000313" key="12">
    <source>
        <dbReference type="Proteomes" id="UP000437065"/>
    </source>
</evidence>
<feature type="binding site" evidence="8">
    <location>
        <position position="115"/>
    </location>
    <ligand>
        <name>GTP</name>
        <dbReference type="ChEBI" id="CHEBI:37565"/>
    </ligand>
</feature>
<dbReference type="InterPro" id="IPR029044">
    <property type="entry name" value="Nucleotide-diphossugar_trans"/>
</dbReference>
<dbReference type="EC" id="2.7.7.77" evidence="8"/>
<evidence type="ECO:0000256" key="9">
    <source>
        <dbReference type="SAM" id="MobiDB-lite"/>
    </source>
</evidence>
<dbReference type="PANTHER" id="PTHR19136:SF81">
    <property type="entry name" value="MOLYBDENUM COFACTOR GUANYLYLTRANSFERASE"/>
    <property type="match status" value="1"/>
</dbReference>
<keyword evidence="6 8" id="KW-0342">GTP-binding</keyword>
<dbReference type="RefSeq" id="WP_159662569.1">
    <property type="nucleotide sequence ID" value="NZ_WUUS01000001.1"/>
</dbReference>
<proteinExistence type="inferred from homology"/>
<sequence>MSRYAVVVAGGRSTRFGDRDKAVADLAGTPMIRRVADRVADATDRLVVNCRSDQREAIEDAMAGYPNPVRYAEDPEPDEGPTAGIRTGLRAAEAWADDDGTADGRDAAAFVVACDMPFVDPALVAALFDRLDGDGEGDAGDDEGDQGDDGGDSPDAVVPRVDDEWFQTTHAVYRAGAMADACDDALARGDRKVIAPLFELEYETVGADDLAALGVDDRSFENLNTREEFEAAAEAFARR</sequence>
<keyword evidence="3 8" id="KW-0479">Metal-binding</keyword>
<comment type="caution">
    <text evidence="8">Lacks conserved residue(s) required for the propagation of feature annotation.</text>
</comment>
<dbReference type="AlphaFoldDB" id="A0A6B0SM48"/>
<dbReference type="Proteomes" id="UP000437065">
    <property type="component" value="Unassembled WGS sequence"/>
</dbReference>
<evidence type="ECO:0000256" key="7">
    <source>
        <dbReference type="ARBA" id="ARBA00023150"/>
    </source>
</evidence>
<dbReference type="PANTHER" id="PTHR19136">
    <property type="entry name" value="MOLYBDENUM COFACTOR GUANYLYLTRANSFERASE"/>
    <property type="match status" value="1"/>
</dbReference>
<dbReference type="CDD" id="cd02503">
    <property type="entry name" value="MobA"/>
    <property type="match status" value="1"/>
</dbReference>
<dbReference type="HAMAP" id="MF_00316">
    <property type="entry name" value="MobA"/>
    <property type="match status" value="1"/>
</dbReference>
<feature type="binding site" evidence="8">
    <location>
        <position position="115"/>
    </location>
    <ligand>
        <name>Mg(2+)</name>
        <dbReference type="ChEBI" id="CHEBI:18420"/>
    </ligand>
</feature>
<dbReference type="EMBL" id="WUUS01000001">
    <property type="protein sequence ID" value="MXR39954.1"/>
    <property type="molecule type" value="Genomic_DNA"/>
</dbReference>
<comment type="similarity">
    <text evidence="8">Belongs to the MobA family.</text>
</comment>
<dbReference type="OrthoDB" id="28434at2157"/>
<dbReference type="Gene3D" id="3.90.550.10">
    <property type="entry name" value="Spore Coat Polysaccharide Biosynthesis Protein SpsA, Chain A"/>
    <property type="match status" value="1"/>
</dbReference>
<dbReference type="GO" id="GO:0046872">
    <property type="term" value="F:metal ion binding"/>
    <property type="evidence" value="ECO:0007669"/>
    <property type="project" value="UniProtKB-KW"/>
</dbReference>
<evidence type="ECO:0000259" key="10">
    <source>
        <dbReference type="Pfam" id="PF12804"/>
    </source>
</evidence>
<feature type="domain" description="MobA-like NTP transferase" evidence="10">
    <location>
        <begin position="5"/>
        <end position="195"/>
    </location>
</feature>
<feature type="binding site" evidence="8">
    <location>
        <begin position="8"/>
        <end position="10"/>
    </location>
    <ligand>
        <name>GTP</name>
        <dbReference type="ChEBI" id="CHEBI:37565"/>
    </ligand>
</feature>
<dbReference type="InterPro" id="IPR013482">
    <property type="entry name" value="Molybde_CF_guanTrfase"/>
</dbReference>
<dbReference type="GO" id="GO:0061603">
    <property type="term" value="F:molybdenum cofactor guanylyltransferase activity"/>
    <property type="evidence" value="ECO:0007669"/>
    <property type="project" value="UniProtKB-EC"/>
</dbReference>
<keyword evidence="5 8" id="KW-0460">Magnesium</keyword>
<keyword evidence="4 8" id="KW-0547">Nucleotide-binding</keyword>
<feature type="binding site" evidence="8">
    <location>
        <position position="21"/>
    </location>
    <ligand>
        <name>GTP</name>
        <dbReference type="ChEBI" id="CHEBI:37565"/>
    </ligand>
</feature>
<gene>
    <name evidence="8" type="primary">mobA</name>
    <name evidence="11" type="ORF">GRX01_01080</name>
</gene>
<evidence type="ECO:0000256" key="2">
    <source>
        <dbReference type="ARBA" id="ARBA00022679"/>
    </source>
</evidence>
<dbReference type="Pfam" id="PF12804">
    <property type="entry name" value="NTP_transf_3"/>
    <property type="match status" value="1"/>
</dbReference>
<keyword evidence="12" id="KW-1185">Reference proteome</keyword>
<dbReference type="GO" id="GO:0005525">
    <property type="term" value="F:GTP binding"/>
    <property type="evidence" value="ECO:0007669"/>
    <property type="project" value="UniProtKB-UniRule"/>
</dbReference>
<comment type="domain">
    <text evidence="8">The N-terminal domain determines nucleotide recognition and specific binding, while the C-terminal domain determines the specific binding to the target protein.</text>
</comment>
<feature type="compositionally biased region" description="Acidic residues" evidence="9">
    <location>
        <begin position="134"/>
        <end position="152"/>
    </location>
</feature>